<dbReference type="InterPro" id="IPR036873">
    <property type="entry name" value="Rhodanese-like_dom_sf"/>
</dbReference>
<dbReference type="InterPro" id="IPR001763">
    <property type="entry name" value="Rhodanese-like_dom"/>
</dbReference>
<dbReference type="GO" id="GO:0004792">
    <property type="term" value="F:thiosulfate-cyanide sulfurtransferase activity"/>
    <property type="evidence" value="ECO:0007669"/>
    <property type="project" value="TreeGrafter"/>
</dbReference>
<dbReference type="Pfam" id="PF00581">
    <property type="entry name" value="Rhodanese"/>
    <property type="match status" value="1"/>
</dbReference>
<name>A0A4V2E2S7_9CYAN</name>
<organism evidence="2 3">
    <name type="scientific">Leptolyngbya iicbica LK</name>
    <dbReference type="NCBI Taxonomy" id="2294035"/>
    <lineage>
        <taxon>Bacteria</taxon>
        <taxon>Bacillati</taxon>
        <taxon>Cyanobacteriota</taxon>
        <taxon>Cyanophyceae</taxon>
        <taxon>Leptolyngbyales</taxon>
        <taxon>Leptolyngbyaceae</taxon>
        <taxon>Leptolyngbya group</taxon>
        <taxon>Leptolyngbya</taxon>
        <taxon>Leptolyngbya iicbica</taxon>
    </lineage>
</organism>
<dbReference type="PROSITE" id="PS50206">
    <property type="entry name" value="RHODANESE_3"/>
    <property type="match status" value="1"/>
</dbReference>
<sequence>MVSQGAKSGIRLRSRAATLKEWSVFGSLTPLRHFAWTVVKRLIRQKFPTVERISTAELASWLASDLPPPLLIDARQAEEYAVSHLPGAHHWPTLAAVQQAAVSADAAIVVYCSVGYRSARLAQQLQAAGYTHVMNLEGSIFEWHNQGQPLVVDGKPTQAVHPYNRTWGLLLASPE</sequence>
<dbReference type="Proteomes" id="UP000292459">
    <property type="component" value="Unassembled WGS sequence"/>
</dbReference>
<dbReference type="EMBL" id="QVFV01000002">
    <property type="protein sequence ID" value="RZM79596.1"/>
    <property type="molecule type" value="Genomic_DNA"/>
</dbReference>
<evidence type="ECO:0000259" key="1">
    <source>
        <dbReference type="PROSITE" id="PS50206"/>
    </source>
</evidence>
<dbReference type="Gene3D" id="3.40.250.10">
    <property type="entry name" value="Rhodanese-like domain"/>
    <property type="match status" value="1"/>
</dbReference>
<dbReference type="PANTHER" id="PTHR44086:SF10">
    <property type="entry name" value="THIOSULFATE SULFURTRANSFERASE_RHODANESE-LIKE DOMAIN-CONTAINING PROTEIN 3"/>
    <property type="match status" value="1"/>
</dbReference>
<gene>
    <name evidence="2" type="ORF">DYY88_12855</name>
</gene>
<dbReference type="SMART" id="SM00450">
    <property type="entry name" value="RHOD"/>
    <property type="match status" value="1"/>
</dbReference>
<comment type="caution">
    <text evidence="2">The sequence shown here is derived from an EMBL/GenBank/DDBJ whole genome shotgun (WGS) entry which is preliminary data.</text>
</comment>
<dbReference type="PANTHER" id="PTHR44086">
    <property type="entry name" value="THIOSULFATE SULFURTRANSFERASE RDL2, MITOCHONDRIAL-RELATED"/>
    <property type="match status" value="1"/>
</dbReference>
<dbReference type="CDD" id="cd00158">
    <property type="entry name" value="RHOD"/>
    <property type="match status" value="1"/>
</dbReference>
<keyword evidence="3" id="KW-1185">Reference proteome</keyword>
<evidence type="ECO:0000313" key="2">
    <source>
        <dbReference type="EMBL" id="RZM79596.1"/>
    </source>
</evidence>
<reference evidence="2 3" key="1">
    <citation type="submission" date="2018-11" db="EMBL/GenBank/DDBJ databases">
        <title>Whole genome sequencing of an environmental sample.</title>
        <authorList>
            <person name="Sarangi A.N."/>
            <person name="Singh D."/>
            <person name="Tripathy S."/>
        </authorList>
    </citation>
    <scope>NUCLEOTIDE SEQUENCE [LARGE SCALE GENOMIC DNA]</scope>
    <source>
        <strain evidence="2 3">Lakshadweep</strain>
    </source>
</reference>
<protein>
    <submittedName>
        <fullName evidence="2">Rhodanese-like domain-containing protein</fullName>
    </submittedName>
</protein>
<dbReference type="OrthoDB" id="9792975at2"/>
<evidence type="ECO:0000313" key="3">
    <source>
        <dbReference type="Proteomes" id="UP000292459"/>
    </source>
</evidence>
<proteinExistence type="predicted"/>
<accession>A0A4V2E2S7</accession>
<dbReference type="AlphaFoldDB" id="A0A4V2E2S7"/>
<feature type="domain" description="Rhodanese" evidence="1">
    <location>
        <begin position="65"/>
        <end position="152"/>
    </location>
</feature>
<dbReference type="SUPFAM" id="SSF52821">
    <property type="entry name" value="Rhodanese/Cell cycle control phosphatase"/>
    <property type="match status" value="1"/>
</dbReference>